<name>A0ABT6DBF4_9LACO</name>
<dbReference type="InterPro" id="IPR002797">
    <property type="entry name" value="Polysacc_synth"/>
</dbReference>
<feature type="transmembrane region" description="Helical" evidence="7">
    <location>
        <begin position="518"/>
        <end position="538"/>
    </location>
</feature>
<accession>A0ABT6DBF4</accession>
<feature type="transmembrane region" description="Helical" evidence="7">
    <location>
        <begin position="313"/>
        <end position="330"/>
    </location>
</feature>
<feature type="compositionally biased region" description="Polar residues" evidence="6">
    <location>
        <begin position="37"/>
        <end position="65"/>
    </location>
</feature>
<feature type="transmembrane region" description="Helical" evidence="7">
    <location>
        <begin position="716"/>
        <end position="734"/>
    </location>
</feature>
<feature type="transmembrane region" description="Helical" evidence="7">
    <location>
        <begin position="412"/>
        <end position="433"/>
    </location>
</feature>
<evidence type="ECO:0000256" key="5">
    <source>
        <dbReference type="ARBA" id="ARBA00023136"/>
    </source>
</evidence>
<feature type="compositionally biased region" description="Basic and acidic residues" evidence="6">
    <location>
        <begin position="127"/>
        <end position="139"/>
    </location>
</feature>
<evidence type="ECO:0000313" key="9">
    <source>
        <dbReference type="Proteomes" id="UP001152867"/>
    </source>
</evidence>
<evidence type="ECO:0000256" key="4">
    <source>
        <dbReference type="ARBA" id="ARBA00022989"/>
    </source>
</evidence>
<keyword evidence="5 7" id="KW-0472">Membrane</keyword>
<evidence type="ECO:0000256" key="6">
    <source>
        <dbReference type="SAM" id="MobiDB-lite"/>
    </source>
</evidence>
<keyword evidence="3 7" id="KW-0812">Transmembrane</keyword>
<feature type="transmembrane region" description="Helical" evidence="7">
    <location>
        <begin position="388"/>
        <end position="406"/>
    </location>
</feature>
<evidence type="ECO:0000256" key="3">
    <source>
        <dbReference type="ARBA" id="ARBA00022692"/>
    </source>
</evidence>
<keyword evidence="9" id="KW-1185">Reference proteome</keyword>
<feature type="region of interest" description="Disordered" evidence="6">
    <location>
        <begin position="1"/>
        <end position="206"/>
    </location>
</feature>
<dbReference type="CDD" id="cd13124">
    <property type="entry name" value="MATE_SpoVB_like"/>
    <property type="match status" value="1"/>
</dbReference>
<feature type="transmembrane region" description="Helical" evidence="7">
    <location>
        <begin position="686"/>
        <end position="704"/>
    </location>
</feature>
<dbReference type="Proteomes" id="UP001152867">
    <property type="component" value="Unassembled WGS sequence"/>
</dbReference>
<proteinExistence type="predicted"/>
<evidence type="ECO:0000256" key="7">
    <source>
        <dbReference type="SAM" id="Phobius"/>
    </source>
</evidence>
<evidence type="ECO:0000313" key="8">
    <source>
        <dbReference type="EMBL" id="MDF9913509.1"/>
    </source>
</evidence>
<keyword evidence="4 7" id="KW-1133">Transmembrane helix</keyword>
<sequence>MSKEDPQNENSQAIPTRKQYRRRQRREALLSKLHLQGGQSEASSMADSTATVSSQNESVTASATSHVAESEMAADSMASVSNVTQLKSSAQDRHVVDSAQSEFAEENTSATSEAEAKPQSQTQSETELEREVEKEERPLHLVSSRWTAYPDSSAESTMASADENNADKRSAEAESSQAVPLERTIPVTREETTSAQAKSDNSDSEDLGEIVEHPGFESGAVSDQEQILRGTGWMTAASITSRVLGALYIIPWVVWFGTFYNQANALFSKGYNVYSIVLMISTAGIPAAISKLIAHYNALNEYGVGFRLFKRGLLLSLITGLVAAVLLWFMSPMQSLTTGDPNVIPVLRSLTLAVFVFPTLSMMRGMFQGYHMMAPSAISQFVEQVVRIIYMLLTAFLIMRVGTAPAHNWPRAVVQSTFAAGLGAVAGVAVLVYEMWRYRQYFRNKIENAKGGLAITTGQLLKQIIWQAIPFTIVPSAIAIYQLFDQVTFFRIMHVTSNLSYAVQNTLYAYFDFNANKIIMITVSLASALAATAIPMLTEAHTLKDGASTSRQINFTLELFSFIMIPSALGMAAISVPLYTFFYHYSLAGSLILEFSSYLSVLFGLFTVLSTIMQGVDQNKAVIWYMLIGLIVKMALQFPLVAIAQPLGPLAATLIGFTVSSVLILRNLNQHFEIDWDGLLHRLNQIIVFSLVTFIVARLSVWGLDHVMNTQFKVTAFIELLISVVLGGGAYAYLSLRFRLADKMLGSRVERVRARFHIK</sequence>
<feature type="transmembrane region" description="Helical" evidence="7">
    <location>
        <begin position="647"/>
        <end position="665"/>
    </location>
</feature>
<comment type="caution">
    <text evidence="8">The sequence shown here is derived from an EMBL/GenBank/DDBJ whole genome shotgun (WGS) entry which is preliminary data.</text>
</comment>
<comment type="subcellular location">
    <subcellularLocation>
        <location evidence="1">Cell membrane</location>
        <topology evidence="1">Multi-pass membrane protein</topology>
    </subcellularLocation>
</comment>
<feature type="transmembrane region" description="Helical" evidence="7">
    <location>
        <begin position="273"/>
        <end position="293"/>
    </location>
</feature>
<feature type="transmembrane region" description="Helical" evidence="7">
    <location>
        <begin position="243"/>
        <end position="261"/>
    </location>
</feature>
<feature type="transmembrane region" description="Helical" evidence="7">
    <location>
        <begin position="464"/>
        <end position="484"/>
    </location>
</feature>
<feature type="compositionally biased region" description="Low complexity" evidence="6">
    <location>
        <begin position="70"/>
        <end position="81"/>
    </location>
</feature>
<dbReference type="PANTHER" id="PTHR30250">
    <property type="entry name" value="PST FAMILY PREDICTED COLANIC ACID TRANSPORTER"/>
    <property type="match status" value="1"/>
</dbReference>
<dbReference type="InterPro" id="IPR024923">
    <property type="entry name" value="PG_synth_SpoVB"/>
</dbReference>
<feature type="compositionally biased region" description="Polar residues" evidence="6">
    <location>
        <begin position="153"/>
        <end position="163"/>
    </location>
</feature>
<gene>
    <name evidence="8" type="ORF">NNA32_04510</name>
</gene>
<feature type="transmembrane region" description="Helical" evidence="7">
    <location>
        <begin position="350"/>
        <end position="367"/>
    </location>
</feature>
<feature type="transmembrane region" description="Helical" evidence="7">
    <location>
        <begin position="559"/>
        <end position="582"/>
    </location>
</feature>
<dbReference type="InterPro" id="IPR050833">
    <property type="entry name" value="Poly_Biosynth_Transport"/>
</dbReference>
<dbReference type="EMBL" id="JANDJP010000003">
    <property type="protein sequence ID" value="MDF9913509.1"/>
    <property type="molecule type" value="Genomic_DNA"/>
</dbReference>
<organism evidence="8 9">
    <name type="scientific">Furfurilactobacillus milii</name>
    <dbReference type="NCBI Taxonomy" id="2888272"/>
    <lineage>
        <taxon>Bacteria</taxon>
        <taxon>Bacillati</taxon>
        <taxon>Bacillota</taxon>
        <taxon>Bacilli</taxon>
        <taxon>Lactobacillales</taxon>
        <taxon>Lactobacillaceae</taxon>
        <taxon>Furfurilactobacillus</taxon>
    </lineage>
</organism>
<evidence type="ECO:0000256" key="2">
    <source>
        <dbReference type="ARBA" id="ARBA00022475"/>
    </source>
</evidence>
<evidence type="ECO:0000256" key="1">
    <source>
        <dbReference type="ARBA" id="ARBA00004651"/>
    </source>
</evidence>
<dbReference type="PANTHER" id="PTHR30250:SF21">
    <property type="entry name" value="LIPID II FLIPPASE MURJ"/>
    <property type="match status" value="1"/>
</dbReference>
<reference evidence="8" key="1">
    <citation type="submission" date="2022-06" db="EMBL/GenBank/DDBJ databases">
        <title>Antifungal cultures and metabolites of lactic acid bacteria for use in dairy fermentations.</title>
        <authorList>
            <person name="Zhao Z."/>
            <person name="Gaenzle M."/>
        </authorList>
    </citation>
    <scope>NUCLEOTIDE SEQUENCE</scope>
    <source>
        <strain evidence="8">FUA3126</strain>
    </source>
</reference>
<keyword evidence="2" id="KW-1003">Cell membrane</keyword>
<dbReference type="RefSeq" id="WP_225439098.1">
    <property type="nucleotide sequence ID" value="NZ_JAIWJF010000008.1"/>
</dbReference>
<dbReference type="Pfam" id="PF01943">
    <property type="entry name" value="Polysacc_synt"/>
    <property type="match status" value="1"/>
</dbReference>
<feature type="transmembrane region" description="Helical" evidence="7">
    <location>
        <begin position="588"/>
        <end position="609"/>
    </location>
</feature>
<protein>
    <submittedName>
        <fullName evidence="8">Oligosaccharide flippase family protein</fullName>
    </submittedName>
</protein>
<feature type="transmembrane region" description="Helical" evidence="7">
    <location>
        <begin position="621"/>
        <end position="641"/>
    </location>
</feature>